<dbReference type="InterPro" id="IPR013078">
    <property type="entry name" value="His_Pase_superF_clade-1"/>
</dbReference>
<gene>
    <name evidence="2" type="ORF">IPV69_08530</name>
</gene>
<evidence type="ECO:0000313" key="2">
    <source>
        <dbReference type="EMBL" id="QOV91383.1"/>
    </source>
</evidence>
<proteinExistence type="predicted"/>
<dbReference type="Pfam" id="PF00300">
    <property type="entry name" value="His_Phos_1"/>
    <property type="match status" value="1"/>
</dbReference>
<evidence type="ECO:0000313" key="3">
    <source>
        <dbReference type="Proteomes" id="UP000593765"/>
    </source>
</evidence>
<evidence type="ECO:0000256" key="1">
    <source>
        <dbReference type="SAM" id="MobiDB-lite"/>
    </source>
</evidence>
<reference evidence="2 3" key="1">
    <citation type="submission" date="2020-10" db="EMBL/GenBank/DDBJ databases">
        <title>Wide distribution of Phycisphaera-like planctomycetes from WD2101 soil group in peatlands and genome analysis of the first cultivated representative.</title>
        <authorList>
            <person name="Dedysh S.N."/>
            <person name="Beletsky A.V."/>
            <person name="Ivanova A."/>
            <person name="Kulichevskaya I.S."/>
            <person name="Suzina N.E."/>
            <person name="Philippov D.A."/>
            <person name="Rakitin A.L."/>
            <person name="Mardanov A.V."/>
            <person name="Ravin N.V."/>
        </authorList>
    </citation>
    <scope>NUCLEOTIDE SEQUENCE [LARGE SCALE GENOMIC DNA]</scope>
    <source>
        <strain evidence="2 3">M1803</strain>
    </source>
</reference>
<sequence length="172" mass="18573">MRHAIAKDPAQFAETGAPDAERPLTKQGRRRMRLAARGLAALVPDIGVVASSPLLRAVETAELIAKRYAKGGVDVETLRLSALAPGKSGSLLLSWLEDQPRDCAVVLVGHEPHLGHFVSWSLTGLRDSFVELKKGAAVLLEFGDSVRPGRARLIWSLRPGQLRMIGALGRQD</sequence>
<keyword evidence="3" id="KW-1185">Reference proteome</keyword>
<dbReference type="EMBL" id="CP063458">
    <property type="protein sequence ID" value="QOV91383.1"/>
    <property type="molecule type" value="Genomic_DNA"/>
</dbReference>
<dbReference type="CDD" id="cd07067">
    <property type="entry name" value="HP_PGM_like"/>
    <property type="match status" value="1"/>
</dbReference>
<protein>
    <submittedName>
        <fullName evidence="2">Histidine phosphatase family protein</fullName>
    </submittedName>
</protein>
<accession>A0A7M2X111</accession>
<organism evidence="2 3">
    <name type="scientific">Humisphaera borealis</name>
    <dbReference type="NCBI Taxonomy" id="2807512"/>
    <lineage>
        <taxon>Bacteria</taxon>
        <taxon>Pseudomonadati</taxon>
        <taxon>Planctomycetota</taxon>
        <taxon>Phycisphaerae</taxon>
        <taxon>Tepidisphaerales</taxon>
        <taxon>Tepidisphaeraceae</taxon>
        <taxon>Humisphaera</taxon>
    </lineage>
</organism>
<feature type="region of interest" description="Disordered" evidence="1">
    <location>
        <begin position="1"/>
        <end position="23"/>
    </location>
</feature>
<dbReference type="Proteomes" id="UP000593765">
    <property type="component" value="Chromosome"/>
</dbReference>
<dbReference type="RefSeq" id="WP_206294637.1">
    <property type="nucleotide sequence ID" value="NZ_CP063458.1"/>
</dbReference>
<dbReference type="InterPro" id="IPR029033">
    <property type="entry name" value="His_PPase_superfam"/>
</dbReference>
<dbReference type="AlphaFoldDB" id="A0A7M2X111"/>
<dbReference type="KEGG" id="hbs:IPV69_08530"/>
<dbReference type="SUPFAM" id="SSF53254">
    <property type="entry name" value="Phosphoglycerate mutase-like"/>
    <property type="match status" value="1"/>
</dbReference>
<name>A0A7M2X111_9BACT</name>
<dbReference type="Gene3D" id="3.40.50.1240">
    <property type="entry name" value="Phosphoglycerate mutase-like"/>
    <property type="match status" value="1"/>
</dbReference>